<evidence type="ECO:0000313" key="3">
    <source>
        <dbReference type="Proteomes" id="UP001620626"/>
    </source>
</evidence>
<comment type="caution">
    <text evidence="2">The sequence shown here is derived from an EMBL/GenBank/DDBJ whole genome shotgun (WGS) entry which is preliminary data.</text>
</comment>
<feature type="compositionally biased region" description="Basic and acidic residues" evidence="1">
    <location>
        <begin position="129"/>
        <end position="138"/>
    </location>
</feature>
<gene>
    <name evidence="2" type="ORF">niasHT_038708</name>
</gene>
<keyword evidence="3" id="KW-1185">Reference proteome</keyword>
<dbReference type="EMBL" id="JBICBT010001319">
    <property type="protein sequence ID" value="KAL3073351.1"/>
    <property type="molecule type" value="Genomic_DNA"/>
</dbReference>
<feature type="compositionally biased region" description="Polar residues" evidence="1">
    <location>
        <begin position="113"/>
        <end position="123"/>
    </location>
</feature>
<feature type="compositionally biased region" description="Basic and acidic residues" evidence="1">
    <location>
        <begin position="37"/>
        <end position="51"/>
    </location>
</feature>
<evidence type="ECO:0000313" key="2">
    <source>
        <dbReference type="EMBL" id="KAL3073351.1"/>
    </source>
</evidence>
<organism evidence="2 3">
    <name type="scientific">Heterodera trifolii</name>
    <dbReference type="NCBI Taxonomy" id="157864"/>
    <lineage>
        <taxon>Eukaryota</taxon>
        <taxon>Metazoa</taxon>
        <taxon>Ecdysozoa</taxon>
        <taxon>Nematoda</taxon>
        <taxon>Chromadorea</taxon>
        <taxon>Rhabditida</taxon>
        <taxon>Tylenchina</taxon>
        <taxon>Tylenchomorpha</taxon>
        <taxon>Tylenchoidea</taxon>
        <taxon>Heteroderidae</taxon>
        <taxon>Heteroderinae</taxon>
        <taxon>Heterodera</taxon>
    </lineage>
</organism>
<name>A0ABD2I2K8_9BILA</name>
<reference evidence="2 3" key="1">
    <citation type="submission" date="2024-10" db="EMBL/GenBank/DDBJ databases">
        <authorList>
            <person name="Kim D."/>
        </authorList>
    </citation>
    <scope>NUCLEOTIDE SEQUENCE [LARGE SCALE GENOMIC DNA]</scope>
    <source>
        <strain evidence="2">BH-2024</strain>
    </source>
</reference>
<feature type="region of interest" description="Disordered" evidence="1">
    <location>
        <begin position="1"/>
        <end position="138"/>
    </location>
</feature>
<evidence type="ECO:0000256" key="1">
    <source>
        <dbReference type="SAM" id="MobiDB-lite"/>
    </source>
</evidence>
<dbReference type="AlphaFoldDB" id="A0ABD2I2K8"/>
<sequence length="162" mass="17612">MNARGDGRRNGGGGVTTVERGGPRRRRGPRGSGNRGSADERGSALPRERARATSGEGVAPFNAKYRDPANGIGGRLVNASAQPPSRRRRHNHPIGTDPPTPPLCAQRRKSIDNQKYGQRNVTRSVPLDSPHHAESTDTERVPFRGLYAAQRLLLSVHFLPID</sequence>
<proteinExistence type="predicted"/>
<accession>A0ABD2I2K8</accession>
<dbReference type="Proteomes" id="UP001620626">
    <property type="component" value="Unassembled WGS sequence"/>
</dbReference>
<protein>
    <submittedName>
        <fullName evidence="2">Uncharacterized protein</fullName>
    </submittedName>
</protein>